<dbReference type="PANTHER" id="PTHR46522:SF1">
    <property type="entry name" value="INACTIVE CYTIDINE MONOPHOSPHATE-N-ACETYLNEURAMINIC ACID HYDROXYLASE"/>
    <property type="match status" value="1"/>
</dbReference>
<dbReference type="InterPro" id="IPR027033">
    <property type="entry name" value="Cnh"/>
</dbReference>
<dbReference type="Ensembl" id="ENSECAT00000081753.1">
    <property type="protein sequence ID" value="ENSECAP00000060151.1"/>
    <property type="gene ID" value="ENSECAG00000009766.4"/>
</dbReference>
<organism evidence="1 2">
    <name type="scientific">Equus caballus</name>
    <name type="common">Horse</name>
    <dbReference type="NCBI Taxonomy" id="9796"/>
    <lineage>
        <taxon>Eukaryota</taxon>
        <taxon>Metazoa</taxon>
        <taxon>Chordata</taxon>
        <taxon>Craniata</taxon>
        <taxon>Vertebrata</taxon>
        <taxon>Euteleostomi</taxon>
        <taxon>Mammalia</taxon>
        <taxon>Eutheria</taxon>
        <taxon>Laurasiatheria</taxon>
        <taxon>Perissodactyla</taxon>
        <taxon>Equidae</taxon>
        <taxon>Equus</taxon>
    </lineage>
</organism>
<dbReference type="PANTHER" id="PTHR46522">
    <property type="entry name" value="CYTIDINE MONOPHOSPHATE-N-ACETYLNEURAMINIC ACID HYDROXYLASE"/>
    <property type="match status" value="1"/>
</dbReference>
<name>A0A9L0R7Y8_HORSE</name>
<sequence length="180" mass="20488">RLVIVSSNRGRWFFAWPWVFSSYTRTAESSAEYLRAPSADLKVLSRGRALSYSAPEGVASSTSSDAQLFPQLKETSRNVSLPCSVTWRLSKHIEQTTEILLHLSPDEAANLKEGINFLRNKKTGKDYILYKNKSRLRACKNMCKHQGGLFIKDIEDFDGRAFRHRARSASRLKEALQFSN</sequence>
<dbReference type="GeneTree" id="ENSGT00390000010830"/>
<evidence type="ECO:0000313" key="1">
    <source>
        <dbReference type="Ensembl" id="ENSECAP00000060151.1"/>
    </source>
</evidence>
<proteinExistence type="predicted"/>
<accession>A0A9L0R7Y8</accession>
<reference evidence="1" key="3">
    <citation type="submission" date="2025-09" db="UniProtKB">
        <authorList>
            <consortium name="Ensembl"/>
        </authorList>
    </citation>
    <scope>IDENTIFICATION</scope>
    <source>
        <strain evidence="1">Thoroughbred</strain>
    </source>
</reference>
<reference evidence="1" key="2">
    <citation type="submission" date="2025-08" db="UniProtKB">
        <authorList>
            <consortium name="Ensembl"/>
        </authorList>
    </citation>
    <scope>IDENTIFICATION</scope>
    <source>
        <strain evidence="1">Thoroughbred</strain>
    </source>
</reference>
<dbReference type="AlphaFoldDB" id="A0A9L0R7Y8"/>
<keyword evidence="2" id="KW-1185">Reference proteome</keyword>
<protein>
    <submittedName>
        <fullName evidence="1">Cytidine monophospho-N-acetylneuraminic acid hydroxylase</fullName>
    </submittedName>
</protein>
<dbReference type="Proteomes" id="UP000002281">
    <property type="component" value="Chromosome 20"/>
</dbReference>
<reference evidence="1 2" key="1">
    <citation type="journal article" date="2009" name="Science">
        <title>Genome sequence, comparative analysis, and population genetics of the domestic horse.</title>
        <authorList>
            <consortium name="Broad Institute Genome Sequencing Platform"/>
            <consortium name="Broad Institute Whole Genome Assembly Team"/>
            <person name="Wade C.M."/>
            <person name="Giulotto E."/>
            <person name="Sigurdsson S."/>
            <person name="Zoli M."/>
            <person name="Gnerre S."/>
            <person name="Imsland F."/>
            <person name="Lear T.L."/>
            <person name="Adelson D.L."/>
            <person name="Bailey E."/>
            <person name="Bellone R.R."/>
            <person name="Bloecker H."/>
            <person name="Distl O."/>
            <person name="Edgar R.C."/>
            <person name="Garber M."/>
            <person name="Leeb T."/>
            <person name="Mauceli E."/>
            <person name="MacLeod J.N."/>
            <person name="Penedo M.C.T."/>
            <person name="Raison J.M."/>
            <person name="Sharpe T."/>
            <person name="Vogel J."/>
            <person name="Andersson L."/>
            <person name="Antczak D.F."/>
            <person name="Biagi T."/>
            <person name="Binns M.M."/>
            <person name="Chowdhary B.P."/>
            <person name="Coleman S.J."/>
            <person name="Della Valle G."/>
            <person name="Fryc S."/>
            <person name="Guerin G."/>
            <person name="Hasegawa T."/>
            <person name="Hill E.W."/>
            <person name="Jurka J."/>
            <person name="Kiialainen A."/>
            <person name="Lindgren G."/>
            <person name="Liu J."/>
            <person name="Magnani E."/>
            <person name="Mickelson J.R."/>
            <person name="Murray J."/>
            <person name="Nergadze S.G."/>
            <person name="Onofrio R."/>
            <person name="Pedroni S."/>
            <person name="Piras M.F."/>
            <person name="Raudsepp T."/>
            <person name="Rocchi M."/>
            <person name="Roeed K.H."/>
            <person name="Ryder O.A."/>
            <person name="Searle S."/>
            <person name="Skow L."/>
            <person name="Swinburne J.E."/>
            <person name="Syvaenen A.C."/>
            <person name="Tozaki T."/>
            <person name="Valberg S.J."/>
            <person name="Vaudin M."/>
            <person name="White J.R."/>
            <person name="Zody M.C."/>
            <person name="Lander E.S."/>
            <person name="Lindblad-Toh K."/>
        </authorList>
    </citation>
    <scope>NUCLEOTIDE SEQUENCE [LARGE SCALE GENOMIC DNA]</scope>
    <source>
        <strain evidence="1 2">Thoroughbred</strain>
    </source>
</reference>
<evidence type="ECO:0000313" key="2">
    <source>
        <dbReference type="Proteomes" id="UP000002281"/>
    </source>
</evidence>